<evidence type="ECO:0000313" key="3">
    <source>
        <dbReference type="Proteomes" id="UP000030185"/>
    </source>
</evidence>
<dbReference type="Proteomes" id="UP000030185">
    <property type="component" value="Unassembled WGS sequence"/>
</dbReference>
<keyword evidence="1" id="KW-0472">Membrane</keyword>
<evidence type="ECO:0000313" key="2">
    <source>
        <dbReference type="EMBL" id="GAL84544.1"/>
    </source>
</evidence>
<protein>
    <submittedName>
        <fullName evidence="2">Uncharacterized protein</fullName>
    </submittedName>
</protein>
<organism evidence="2 3">
    <name type="scientific">Sporocytophaga myxococcoides</name>
    <dbReference type="NCBI Taxonomy" id="153721"/>
    <lineage>
        <taxon>Bacteria</taxon>
        <taxon>Pseudomonadati</taxon>
        <taxon>Bacteroidota</taxon>
        <taxon>Cytophagia</taxon>
        <taxon>Cytophagales</taxon>
        <taxon>Cytophagaceae</taxon>
        <taxon>Sporocytophaga</taxon>
    </lineage>
</organism>
<name>A0A098LDM4_9BACT</name>
<gene>
    <name evidence="2" type="ORF">MYP_1772</name>
</gene>
<dbReference type="AlphaFoldDB" id="A0A098LDM4"/>
<accession>A0A098LDM4</accession>
<evidence type="ECO:0000256" key="1">
    <source>
        <dbReference type="SAM" id="Phobius"/>
    </source>
</evidence>
<keyword evidence="1" id="KW-0812">Transmembrane</keyword>
<feature type="transmembrane region" description="Helical" evidence="1">
    <location>
        <begin position="41"/>
        <end position="70"/>
    </location>
</feature>
<dbReference type="STRING" id="153721.MYP_1772"/>
<keyword evidence="3" id="KW-1185">Reference proteome</keyword>
<keyword evidence="1" id="KW-1133">Transmembrane helix</keyword>
<dbReference type="EMBL" id="BBLT01000003">
    <property type="protein sequence ID" value="GAL84544.1"/>
    <property type="molecule type" value="Genomic_DNA"/>
</dbReference>
<proteinExistence type="predicted"/>
<comment type="caution">
    <text evidence="2">The sequence shown here is derived from an EMBL/GenBank/DDBJ whole genome shotgun (WGS) entry which is preliminary data.</text>
</comment>
<reference evidence="2 3" key="1">
    <citation type="submission" date="2014-09" db="EMBL/GenBank/DDBJ databases">
        <title>Sporocytophaga myxococcoides PG-01 genome sequencing.</title>
        <authorList>
            <person name="Liu L."/>
            <person name="Gao P.J."/>
            <person name="Chen G.J."/>
            <person name="Wang L.S."/>
        </authorList>
    </citation>
    <scope>NUCLEOTIDE SEQUENCE [LARGE SCALE GENOMIC DNA]</scope>
    <source>
        <strain evidence="2 3">PG-01</strain>
    </source>
</reference>
<sequence>MEKIRFSADMPKEMPRNNDTSVSEIKALNFRKSIKISRSTMLLMMRITGIFGYFKCNLSFLLKMFIVSLINCGSF</sequence>